<sequence>MTLRDGALPASPGTARRMAIAVVAAVLALSGCSGSDSPSTDGKSPDEVMQAAKKLLDDTTGVELSLSTDDEPSDGDYLASAEGTITTEPAFEGKVSGRVSGIPASDIDVVAVDGDVWVKIPITGWTKFDPAKFCAPDPSTLLDPDSGVSSVLTEATGLEAGDSERGGADNDEILTPYTGSVPGDAIRAILPCAQGDSFDATFRIDGDGYLRSAELTGEFFSGTDDITYTIDVQQYDVDKDISAPQ</sequence>
<dbReference type="InterPro" id="IPR029046">
    <property type="entry name" value="LolA/LolB/LppX"/>
</dbReference>
<protein>
    <recommendedName>
        <fullName evidence="6">LppX_LprAFG lipoprotein</fullName>
    </recommendedName>
</protein>
<dbReference type="Proteomes" id="UP001501821">
    <property type="component" value="Unassembled WGS sequence"/>
</dbReference>
<keyword evidence="3" id="KW-1003">Cell membrane</keyword>
<dbReference type="EMBL" id="BAABAH010000003">
    <property type="protein sequence ID" value="GAA3812148.1"/>
    <property type="molecule type" value="Genomic_DNA"/>
</dbReference>
<evidence type="ECO:0000256" key="3">
    <source>
        <dbReference type="ARBA" id="ARBA00022475"/>
    </source>
</evidence>
<dbReference type="CDD" id="cd16334">
    <property type="entry name" value="LppX-like"/>
    <property type="match status" value="1"/>
</dbReference>
<reference evidence="5" key="1">
    <citation type="journal article" date="2019" name="Int. J. Syst. Evol. Microbiol.">
        <title>The Global Catalogue of Microorganisms (GCM) 10K type strain sequencing project: providing services to taxonomists for standard genome sequencing and annotation.</title>
        <authorList>
            <consortium name="The Broad Institute Genomics Platform"/>
            <consortium name="The Broad Institute Genome Sequencing Center for Infectious Disease"/>
            <person name="Wu L."/>
            <person name="Ma J."/>
        </authorList>
    </citation>
    <scope>NUCLEOTIDE SEQUENCE [LARGE SCALE GENOMIC DNA]</scope>
    <source>
        <strain evidence="5">JCM 16953</strain>
    </source>
</reference>
<dbReference type="InterPro" id="IPR009830">
    <property type="entry name" value="LppX/LprAFG"/>
</dbReference>
<comment type="similarity">
    <text evidence="2">Belongs to the LppX/LprAFG lipoprotein family.</text>
</comment>
<dbReference type="Pfam" id="PF07161">
    <property type="entry name" value="LppX_LprAFG"/>
    <property type="match status" value="1"/>
</dbReference>
<proteinExistence type="inferred from homology"/>
<dbReference type="RefSeq" id="WP_344773569.1">
    <property type="nucleotide sequence ID" value="NZ_BAABAH010000003.1"/>
</dbReference>
<name>A0ABP7I8F6_9ACTN</name>
<dbReference type="PROSITE" id="PS51257">
    <property type="entry name" value="PROKAR_LIPOPROTEIN"/>
    <property type="match status" value="1"/>
</dbReference>
<evidence type="ECO:0000256" key="2">
    <source>
        <dbReference type="ARBA" id="ARBA00009194"/>
    </source>
</evidence>
<organism evidence="4 5">
    <name type="scientific">Nocardioides panacisoli</name>
    <dbReference type="NCBI Taxonomy" id="627624"/>
    <lineage>
        <taxon>Bacteria</taxon>
        <taxon>Bacillati</taxon>
        <taxon>Actinomycetota</taxon>
        <taxon>Actinomycetes</taxon>
        <taxon>Propionibacteriales</taxon>
        <taxon>Nocardioidaceae</taxon>
        <taxon>Nocardioides</taxon>
    </lineage>
</organism>
<dbReference type="SUPFAM" id="SSF89392">
    <property type="entry name" value="Prokaryotic lipoproteins and lipoprotein localization factors"/>
    <property type="match status" value="1"/>
</dbReference>
<accession>A0ABP7I8F6</accession>
<evidence type="ECO:0000313" key="5">
    <source>
        <dbReference type="Proteomes" id="UP001501821"/>
    </source>
</evidence>
<dbReference type="Gene3D" id="2.50.20.20">
    <property type="match status" value="1"/>
</dbReference>
<comment type="caution">
    <text evidence="4">The sequence shown here is derived from an EMBL/GenBank/DDBJ whole genome shotgun (WGS) entry which is preliminary data.</text>
</comment>
<keyword evidence="5" id="KW-1185">Reference proteome</keyword>
<keyword evidence="3" id="KW-0472">Membrane</keyword>
<evidence type="ECO:0000313" key="4">
    <source>
        <dbReference type="EMBL" id="GAA3812148.1"/>
    </source>
</evidence>
<comment type="subcellular location">
    <subcellularLocation>
        <location evidence="1">Cell envelope</location>
    </subcellularLocation>
</comment>
<evidence type="ECO:0000256" key="1">
    <source>
        <dbReference type="ARBA" id="ARBA00004196"/>
    </source>
</evidence>
<gene>
    <name evidence="4" type="ORF">GCM10022242_13290</name>
</gene>
<evidence type="ECO:0008006" key="6">
    <source>
        <dbReference type="Google" id="ProtNLM"/>
    </source>
</evidence>